<dbReference type="InterPro" id="IPR011992">
    <property type="entry name" value="EF-hand-dom_pair"/>
</dbReference>
<dbReference type="GO" id="GO:0019722">
    <property type="term" value="P:calcium-mediated signaling"/>
    <property type="evidence" value="ECO:0007669"/>
    <property type="project" value="InterPro"/>
</dbReference>
<sequence>MGAAGSVVLETAPPTPVLTPRVLSAAQTKTRLTPDELEILGGHFSRAMDGSAISSEPASPGIDLRKFQVVLGLPEKESLYVDRIFTLMDTNKDGLITFDEFTHVVTLLSTKAPLADKIACTFSFAILDLDGDGKLSKTDVHDVLLASISENSILLTNDQVALIIERTFADVDLDADGCISLDEYSALVGRSDGMLAHLTLNLSYLLNLTTTPVVVPSV</sequence>
<dbReference type="eggNOG" id="KOG0034">
    <property type="taxonomic scope" value="Eukaryota"/>
</dbReference>
<gene>
    <name evidence="4" type="ORF">SDRG_02059</name>
</gene>
<dbReference type="GO" id="GO:0019900">
    <property type="term" value="F:kinase binding"/>
    <property type="evidence" value="ECO:0007669"/>
    <property type="project" value="InterPro"/>
</dbReference>
<evidence type="ECO:0000313" key="5">
    <source>
        <dbReference type="Proteomes" id="UP000030762"/>
    </source>
</evidence>
<dbReference type="SUPFAM" id="SSF47473">
    <property type="entry name" value="EF-hand"/>
    <property type="match status" value="1"/>
</dbReference>
<dbReference type="FunCoup" id="T0S7G1">
    <property type="interactions" value="153"/>
</dbReference>
<keyword evidence="5" id="KW-1185">Reference proteome</keyword>
<dbReference type="Pfam" id="PF00036">
    <property type="entry name" value="EF-hand_1"/>
    <property type="match status" value="1"/>
</dbReference>
<evidence type="ECO:0000313" key="4">
    <source>
        <dbReference type="EMBL" id="EQC40998.1"/>
    </source>
</evidence>
<reference evidence="4 5" key="1">
    <citation type="submission" date="2012-04" db="EMBL/GenBank/DDBJ databases">
        <title>The Genome Sequence of Saprolegnia declina VS20.</title>
        <authorList>
            <consortium name="The Broad Institute Genome Sequencing Platform"/>
            <person name="Russ C."/>
            <person name="Nusbaum C."/>
            <person name="Tyler B."/>
            <person name="van West P."/>
            <person name="Dieguez-Uribeondo J."/>
            <person name="de Bruijn I."/>
            <person name="Tripathy S."/>
            <person name="Jiang R."/>
            <person name="Young S.K."/>
            <person name="Zeng Q."/>
            <person name="Gargeya S."/>
            <person name="Fitzgerald M."/>
            <person name="Haas B."/>
            <person name="Abouelleil A."/>
            <person name="Alvarado L."/>
            <person name="Arachchi H.M."/>
            <person name="Berlin A."/>
            <person name="Chapman S.B."/>
            <person name="Goldberg J."/>
            <person name="Griggs A."/>
            <person name="Gujja S."/>
            <person name="Hansen M."/>
            <person name="Howarth C."/>
            <person name="Imamovic A."/>
            <person name="Larimer J."/>
            <person name="McCowen C."/>
            <person name="Montmayeur A."/>
            <person name="Murphy C."/>
            <person name="Neiman D."/>
            <person name="Pearson M."/>
            <person name="Priest M."/>
            <person name="Roberts A."/>
            <person name="Saif S."/>
            <person name="Shea T."/>
            <person name="Sisk P."/>
            <person name="Sykes S."/>
            <person name="Wortman J."/>
            <person name="Nusbaum C."/>
            <person name="Birren B."/>
        </authorList>
    </citation>
    <scope>NUCLEOTIDE SEQUENCE [LARGE SCALE GENOMIC DNA]</scope>
    <source>
        <strain evidence="4 5">VS20</strain>
    </source>
</reference>
<dbReference type="PROSITE" id="PS00018">
    <property type="entry name" value="EF_HAND_1"/>
    <property type="match status" value="3"/>
</dbReference>
<dbReference type="InterPro" id="IPR045198">
    <property type="entry name" value="CNBL1-10"/>
</dbReference>
<organism evidence="4 5">
    <name type="scientific">Saprolegnia diclina (strain VS20)</name>
    <dbReference type="NCBI Taxonomy" id="1156394"/>
    <lineage>
        <taxon>Eukaryota</taxon>
        <taxon>Sar</taxon>
        <taxon>Stramenopiles</taxon>
        <taxon>Oomycota</taxon>
        <taxon>Saprolegniomycetes</taxon>
        <taxon>Saprolegniales</taxon>
        <taxon>Saprolegniaceae</taxon>
        <taxon>Saprolegnia</taxon>
    </lineage>
</organism>
<protein>
    <recommendedName>
        <fullName evidence="3">EF-hand domain-containing protein</fullName>
    </recommendedName>
</protein>
<keyword evidence="2" id="KW-0106">Calcium</keyword>
<dbReference type="OrthoDB" id="191686at2759"/>
<dbReference type="VEuPathDB" id="FungiDB:SDRG_02059"/>
<dbReference type="PANTHER" id="PTHR23056">
    <property type="entry name" value="CALCINEURIN B"/>
    <property type="match status" value="1"/>
</dbReference>
<dbReference type="RefSeq" id="XP_008605842.1">
    <property type="nucleotide sequence ID" value="XM_008607620.1"/>
</dbReference>
<dbReference type="PANTHER" id="PTHR23056:SF110">
    <property type="entry name" value="CALMODULIN"/>
    <property type="match status" value="1"/>
</dbReference>
<dbReference type="InParanoid" id="T0S7G1"/>
<dbReference type="EMBL" id="JH767135">
    <property type="protein sequence ID" value="EQC40998.1"/>
    <property type="molecule type" value="Genomic_DNA"/>
</dbReference>
<accession>T0S7G1</accession>
<evidence type="ECO:0000259" key="3">
    <source>
        <dbReference type="PROSITE" id="PS50222"/>
    </source>
</evidence>
<keyword evidence="1" id="KW-0677">Repeat</keyword>
<feature type="domain" description="EF-hand" evidence="3">
    <location>
        <begin position="115"/>
        <end position="150"/>
    </location>
</feature>
<dbReference type="PROSITE" id="PS50222">
    <property type="entry name" value="EF_HAND_2"/>
    <property type="match status" value="3"/>
</dbReference>
<dbReference type="STRING" id="1156394.T0S7G1"/>
<feature type="domain" description="EF-hand" evidence="3">
    <location>
        <begin position="76"/>
        <end position="111"/>
    </location>
</feature>
<proteinExistence type="predicted"/>
<dbReference type="AlphaFoldDB" id="T0S7G1"/>
<dbReference type="InterPro" id="IPR002048">
    <property type="entry name" value="EF_hand_dom"/>
</dbReference>
<dbReference type="Gene3D" id="1.10.238.10">
    <property type="entry name" value="EF-hand"/>
    <property type="match status" value="1"/>
</dbReference>
<dbReference type="InterPro" id="IPR018247">
    <property type="entry name" value="EF_Hand_1_Ca_BS"/>
</dbReference>
<dbReference type="GeneID" id="19942786"/>
<evidence type="ECO:0000256" key="1">
    <source>
        <dbReference type="ARBA" id="ARBA00022737"/>
    </source>
</evidence>
<dbReference type="Pfam" id="PF13499">
    <property type="entry name" value="EF-hand_7"/>
    <property type="match status" value="1"/>
</dbReference>
<evidence type="ECO:0000256" key="2">
    <source>
        <dbReference type="ARBA" id="ARBA00022837"/>
    </source>
</evidence>
<dbReference type="Proteomes" id="UP000030762">
    <property type="component" value="Unassembled WGS sequence"/>
</dbReference>
<dbReference type="SMART" id="SM00054">
    <property type="entry name" value="EFh"/>
    <property type="match status" value="3"/>
</dbReference>
<feature type="domain" description="EF-hand" evidence="3">
    <location>
        <begin position="159"/>
        <end position="194"/>
    </location>
</feature>
<name>T0S7G1_SAPDV</name>
<dbReference type="CDD" id="cd00051">
    <property type="entry name" value="EFh"/>
    <property type="match status" value="2"/>
</dbReference>
<dbReference type="OMA" id="KHICATV"/>
<dbReference type="GO" id="GO:0005509">
    <property type="term" value="F:calcium ion binding"/>
    <property type="evidence" value="ECO:0007669"/>
    <property type="project" value="InterPro"/>
</dbReference>